<sequence length="118" mass="12415">MPTHSTAPSPARQHAVSDGCVVAVRGAVVDVRFADDQLPAIDDALLILSDDLPPVLAEVQAHLSETTVRALALQSTTGLRRGSRVQACGGPIRGTPRADRAPFDSLCSAAARRADQRH</sequence>
<dbReference type="EMBL" id="JACCAU010000001">
    <property type="protein sequence ID" value="NYH14177.1"/>
    <property type="molecule type" value="Genomic_DNA"/>
</dbReference>
<dbReference type="SUPFAM" id="SSF50615">
    <property type="entry name" value="N-terminal domain of alpha and beta subunits of F1 ATP synthase"/>
    <property type="match status" value="1"/>
</dbReference>
<evidence type="ECO:0000256" key="7">
    <source>
        <dbReference type="ARBA" id="ARBA00023136"/>
    </source>
</evidence>
<dbReference type="GO" id="GO:0006754">
    <property type="term" value="P:ATP biosynthetic process"/>
    <property type="evidence" value="ECO:0007669"/>
    <property type="project" value="UniProtKB-KW"/>
</dbReference>
<evidence type="ECO:0000256" key="9">
    <source>
        <dbReference type="ARBA" id="ARBA00023310"/>
    </source>
</evidence>
<evidence type="ECO:0000256" key="1">
    <source>
        <dbReference type="ARBA" id="ARBA00004370"/>
    </source>
</evidence>
<dbReference type="AlphaFoldDB" id="A0A7Y9W580"/>
<keyword evidence="7" id="KW-0472">Membrane</keyword>
<dbReference type="GO" id="GO:0045259">
    <property type="term" value="C:proton-transporting ATP synthase complex"/>
    <property type="evidence" value="ECO:0007669"/>
    <property type="project" value="UniProtKB-KW"/>
</dbReference>
<evidence type="ECO:0000259" key="11">
    <source>
        <dbReference type="Pfam" id="PF02874"/>
    </source>
</evidence>
<keyword evidence="8" id="KW-0139">CF(1)</keyword>
<dbReference type="InterPro" id="IPR036121">
    <property type="entry name" value="ATPase_F1/V1/A1_a/bsu_N_sf"/>
</dbReference>
<evidence type="ECO:0000256" key="3">
    <source>
        <dbReference type="ARBA" id="ARBA00022448"/>
    </source>
</evidence>
<comment type="caution">
    <text evidence="12">The sequence shown here is derived from an EMBL/GenBank/DDBJ whole genome shotgun (WGS) entry which is preliminary data.</text>
</comment>
<feature type="domain" description="ATPase F1/V1/A1 complex alpha/beta subunit N-terminal" evidence="11">
    <location>
        <begin position="21"/>
        <end position="89"/>
    </location>
</feature>
<evidence type="ECO:0000256" key="5">
    <source>
        <dbReference type="ARBA" id="ARBA00022840"/>
    </source>
</evidence>
<protein>
    <submittedName>
        <fullName evidence="12">F0F1-type ATP synthase beta subunit</fullName>
    </submittedName>
</protein>
<evidence type="ECO:0000256" key="4">
    <source>
        <dbReference type="ARBA" id="ARBA00022741"/>
    </source>
</evidence>
<keyword evidence="3" id="KW-0813">Transport</keyword>
<dbReference type="CDD" id="cd18115">
    <property type="entry name" value="ATP-synt_F1_beta_N"/>
    <property type="match status" value="1"/>
</dbReference>
<keyword evidence="4" id="KW-0547">Nucleotide-binding</keyword>
<comment type="subcellular location">
    <subcellularLocation>
        <location evidence="1">Membrane</location>
    </subcellularLocation>
</comment>
<gene>
    <name evidence="12" type="ORF">GGD41_001405</name>
</gene>
<dbReference type="InterPro" id="IPR004100">
    <property type="entry name" value="ATPase_F1/V1/A1_a/bsu_N"/>
</dbReference>
<dbReference type="PANTHER" id="PTHR15184:SF71">
    <property type="entry name" value="ATP SYNTHASE SUBUNIT BETA, MITOCHONDRIAL"/>
    <property type="match status" value="1"/>
</dbReference>
<evidence type="ECO:0000256" key="10">
    <source>
        <dbReference type="SAM" id="MobiDB-lite"/>
    </source>
</evidence>
<dbReference type="Gene3D" id="2.40.10.170">
    <property type="match status" value="1"/>
</dbReference>
<evidence type="ECO:0000256" key="6">
    <source>
        <dbReference type="ARBA" id="ARBA00023065"/>
    </source>
</evidence>
<proteinExistence type="inferred from homology"/>
<comment type="similarity">
    <text evidence="2">Belongs to the ATPase alpha/beta chains family.</text>
</comment>
<accession>A0A7Y9W580</accession>
<dbReference type="GO" id="GO:0005524">
    <property type="term" value="F:ATP binding"/>
    <property type="evidence" value="ECO:0007669"/>
    <property type="project" value="UniProtKB-KW"/>
</dbReference>
<evidence type="ECO:0000313" key="12">
    <source>
        <dbReference type="EMBL" id="NYH14177.1"/>
    </source>
</evidence>
<organism evidence="12 13">
    <name type="scientific">Paraburkholderia bryophila</name>
    <dbReference type="NCBI Taxonomy" id="420952"/>
    <lineage>
        <taxon>Bacteria</taxon>
        <taxon>Pseudomonadati</taxon>
        <taxon>Pseudomonadota</taxon>
        <taxon>Betaproteobacteria</taxon>
        <taxon>Burkholderiales</taxon>
        <taxon>Burkholderiaceae</taxon>
        <taxon>Paraburkholderia</taxon>
    </lineage>
</organism>
<evidence type="ECO:0000256" key="2">
    <source>
        <dbReference type="ARBA" id="ARBA00008936"/>
    </source>
</evidence>
<evidence type="ECO:0000313" key="13">
    <source>
        <dbReference type="Proteomes" id="UP000572540"/>
    </source>
</evidence>
<reference evidence="12 13" key="1">
    <citation type="submission" date="2020-07" db="EMBL/GenBank/DDBJ databases">
        <title>Exploring microbial biodiversity for novel pathways involved in the catabolism of aromatic compounds derived from lignin.</title>
        <authorList>
            <person name="Elkins J."/>
        </authorList>
    </citation>
    <scope>NUCLEOTIDE SEQUENCE [LARGE SCALE GENOMIC DNA]</scope>
    <source>
        <strain evidence="12 13">H2C3B</strain>
    </source>
</reference>
<dbReference type="Proteomes" id="UP000572540">
    <property type="component" value="Unassembled WGS sequence"/>
</dbReference>
<keyword evidence="6" id="KW-0406">Ion transport</keyword>
<dbReference type="Pfam" id="PF02874">
    <property type="entry name" value="ATP-synt_ab_N"/>
    <property type="match status" value="1"/>
</dbReference>
<keyword evidence="9" id="KW-0066">ATP synthesis</keyword>
<dbReference type="PANTHER" id="PTHR15184">
    <property type="entry name" value="ATP SYNTHASE"/>
    <property type="match status" value="1"/>
</dbReference>
<keyword evidence="5" id="KW-0067">ATP-binding</keyword>
<dbReference type="InterPro" id="IPR050053">
    <property type="entry name" value="ATPase_alpha/beta_chains"/>
</dbReference>
<dbReference type="GO" id="GO:1902600">
    <property type="term" value="P:proton transmembrane transport"/>
    <property type="evidence" value="ECO:0007669"/>
    <property type="project" value="InterPro"/>
</dbReference>
<evidence type="ECO:0000256" key="8">
    <source>
        <dbReference type="ARBA" id="ARBA00023196"/>
    </source>
</evidence>
<feature type="region of interest" description="Disordered" evidence="10">
    <location>
        <begin position="78"/>
        <end position="101"/>
    </location>
</feature>
<name>A0A7Y9W580_9BURK</name>